<evidence type="ECO:0000313" key="1">
    <source>
        <dbReference type="EMBL" id="MBA0760912.1"/>
    </source>
</evidence>
<evidence type="ECO:0000313" key="2">
    <source>
        <dbReference type="Proteomes" id="UP000593568"/>
    </source>
</evidence>
<dbReference type="EMBL" id="JABEZW010000003">
    <property type="protein sequence ID" value="MBA0760912.1"/>
    <property type="molecule type" value="Genomic_DNA"/>
</dbReference>
<accession>A0A7J9DJJ6</accession>
<gene>
    <name evidence="1" type="ORF">Gotri_023624</name>
</gene>
<comment type="caution">
    <text evidence="1">The sequence shown here is derived from an EMBL/GenBank/DDBJ whole genome shotgun (WGS) entry which is preliminary data.</text>
</comment>
<dbReference type="Proteomes" id="UP000593568">
    <property type="component" value="Unassembled WGS sequence"/>
</dbReference>
<feature type="non-terminal residue" evidence="1">
    <location>
        <position position="1"/>
    </location>
</feature>
<organism evidence="1 2">
    <name type="scientific">Gossypium trilobum</name>
    <dbReference type="NCBI Taxonomy" id="34281"/>
    <lineage>
        <taxon>Eukaryota</taxon>
        <taxon>Viridiplantae</taxon>
        <taxon>Streptophyta</taxon>
        <taxon>Embryophyta</taxon>
        <taxon>Tracheophyta</taxon>
        <taxon>Spermatophyta</taxon>
        <taxon>Magnoliopsida</taxon>
        <taxon>eudicotyledons</taxon>
        <taxon>Gunneridae</taxon>
        <taxon>Pentapetalae</taxon>
        <taxon>rosids</taxon>
        <taxon>malvids</taxon>
        <taxon>Malvales</taxon>
        <taxon>Malvaceae</taxon>
        <taxon>Malvoideae</taxon>
        <taxon>Gossypium</taxon>
    </lineage>
</organism>
<dbReference type="AlphaFoldDB" id="A0A7J9DJJ6"/>
<proteinExistence type="predicted"/>
<name>A0A7J9DJJ6_9ROSI</name>
<sequence>MSCGGVDLRRTRVLRAGVLHRLLRPRHLLAEFADGVPFPSSGPRDGGCDMTARRHLQQKTQTFPGIKFL</sequence>
<reference evidence="1 2" key="1">
    <citation type="journal article" date="2019" name="Genome Biol. Evol.">
        <title>Insights into the evolution of the New World diploid cottons (Gossypium, subgenus Houzingenia) based on genome sequencing.</title>
        <authorList>
            <person name="Grover C.E."/>
            <person name="Arick M.A. 2nd"/>
            <person name="Thrash A."/>
            <person name="Conover J.L."/>
            <person name="Sanders W.S."/>
            <person name="Peterson D.G."/>
            <person name="Frelichowski J.E."/>
            <person name="Scheffler J.A."/>
            <person name="Scheffler B.E."/>
            <person name="Wendel J.F."/>
        </authorList>
    </citation>
    <scope>NUCLEOTIDE SEQUENCE [LARGE SCALE GENOMIC DNA]</scope>
    <source>
        <strain evidence="1">8</strain>
        <tissue evidence="1">Leaf</tissue>
    </source>
</reference>
<protein>
    <submittedName>
        <fullName evidence="1">Uncharacterized protein</fullName>
    </submittedName>
</protein>
<keyword evidence="2" id="KW-1185">Reference proteome</keyword>